<dbReference type="InterPro" id="IPR021980">
    <property type="entry name" value="PHTF1/2_N"/>
</dbReference>
<dbReference type="PANTHER" id="PTHR12680">
    <property type="entry name" value="PUTATIVE HOMEODOMAIN TRANSCRIPTION FACTOR PHTF"/>
    <property type="match status" value="1"/>
</dbReference>
<keyword evidence="5" id="KW-0325">Glycoprotein</keyword>
<keyword evidence="9" id="KW-0238">DNA-binding</keyword>
<feature type="compositionally biased region" description="Gly residues" evidence="6">
    <location>
        <begin position="745"/>
        <end position="755"/>
    </location>
</feature>
<accession>A0ABR4QMI0</accession>
<evidence type="ECO:0000256" key="3">
    <source>
        <dbReference type="ARBA" id="ARBA00022989"/>
    </source>
</evidence>
<organism evidence="9 10">
    <name type="scientific">Taenia crassiceps</name>
    <dbReference type="NCBI Taxonomy" id="6207"/>
    <lineage>
        <taxon>Eukaryota</taxon>
        <taxon>Metazoa</taxon>
        <taxon>Spiralia</taxon>
        <taxon>Lophotrochozoa</taxon>
        <taxon>Platyhelminthes</taxon>
        <taxon>Cestoda</taxon>
        <taxon>Eucestoda</taxon>
        <taxon>Cyclophyllidea</taxon>
        <taxon>Taeniidae</taxon>
        <taxon>Taenia</taxon>
    </lineage>
</organism>
<feature type="domain" description="PHTF1/2 N-terminal" evidence="8">
    <location>
        <begin position="12"/>
        <end position="145"/>
    </location>
</feature>
<keyword evidence="4 7" id="KW-0472">Membrane</keyword>
<evidence type="ECO:0000256" key="4">
    <source>
        <dbReference type="ARBA" id="ARBA00023136"/>
    </source>
</evidence>
<keyword evidence="9" id="KW-0371">Homeobox</keyword>
<feature type="region of interest" description="Disordered" evidence="6">
    <location>
        <begin position="648"/>
        <end position="782"/>
    </location>
</feature>
<feature type="transmembrane region" description="Helical" evidence="7">
    <location>
        <begin position="1029"/>
        <end position="1051"/>
    </location>
</feature>
<feature type="compositionally biased region" description="Acidic residues" evidence="6">
    <location>
        <begin position="517"/>
        <end position="533"/>
    </location>
</feature>
<feature type="compositionally biased region" description="Basic and acidic residues" evidence="6">
    <location>
        <begin position="505"/>
        <end position="516"/>
    </location>
</feature>
<keyword evidence="3 7" id="KW-1133">Transmembrane helix</keyword>
<feature type="transmembrane region" description="Helical" evidence="7">
    <location>
        <begin position="946"/>
        <end position="969"/>
    </location>
</feature>
<evidence type="ECO:0000313" key="9">
    <source>
        <dbReference type="EMBL" id="KAL5110788.1"/>
    </source>
</evidence>
<feature type="transmembrane region" description="Helical" evidence="7">
    <location>
        <begin position="908"/>
        <end position="926"/>
    </location>
</feature>
<feature type="region of interest" description="Disordered" evidence="6">
    <location>
        <begin position="300"/>
        <end position="338"/>
    </location>
</feature>
<evidence type="ECO:0000256" key="5">
    <source>
        <dbReference type="ARBA" id="ARBA00023180"/>
    </source>
</evidence>
<comment type="subcellular location">
    <subcellularLocation>
        <location evidence="1">Membrane</location>
        <topology evidence="1">Multi-pass membrane protein</topology>
    </subcellularLocation>
</comment>
<evidence type="ECO:0000256" key="2">
    <source>
        <dbReference type="ARBA" id="ARBA00022692"/>
    </source>
</evidence>
<dbReference type="PANTHER" id="PTHR12680:SF6">
    <property type="entry name" value="PROTEIN PHTF"/>
    <property type="match status" value="1"/>
</dbReference>
<feature type="compositionally biased region" description="Polar residues" evidence="6">
    <location>
        <begin position="495"/>
        <end position="504"/>
    </location>
</feature>
<dbReference type="Pfam" id="PF12129">
    <property type="entry name" value="PHTF1-2_N"/>
    <property type="match status" value="1"/>
</dbReference>
<evidence type="ECO:0000256" key="7">
    <source>
        <dbReference type="SAM" id="Phobius"/>
    </source>
</evidence>
<dbReference type="GO" id="GO:0003677">
    <property type="term" value="F:DNA binding"/>
    <property type="evidence" value="ECO:0007669"/>
    <property type="project" value="UniProtKB-KW"/>
</dbReference>
<evidence type="ECO:0000313" key="10">
    <source>
        <dbReference type="Proteomes" id="UP001651158"/>
    </source>
</evidence>
<dbReference type="Proteomes" id="UP001651158">
    <property type="component" value="Unassembled WGS sequence"/>
</dbReference>
<feature type="compositionally biased region" description="Basic and acidic residues" evidence="6">
    <location>
        <begin position="666"/>
        <end position="678"/>
    </location>
</feature>
<evidence type="ECO:0000259" key="8">
    <source>
        <dbReference type="Pfam" id="PF12129"/>
    </source>
</evidence>
<proteinExistence type="predicted"/>
<feature type="compositionally biased region" description="Low complexity" evidence="6">
    <location>
        <begin position="699"/>
        <end position="716"/>
    </location>
</feature>
<dbReference type="EMBL" id="JAKROA010000002">
    <property type="protein sequence ID" value="KAL5110788.1"/>
    <property type="molecule type" value="Genomic_DNA"/>
</dbReference>
<keyword evidence="2 7" id="KW-0812">Transmembrane</keyword>
<evidence type="ECO:0000256" key="6">
    <source>
        <dbReference type="SAM" id="MobiDB-lite"/>
    </source>
</evidence>
<feature type="region of interest" description="Disordered" evidence="6">
    <location>
        <begin position="194"/>
        <end position="219"/>
    </location>
</feature>
<keyword evidence="10" id="KW-1185">Reference proteome</keyword>
<feature type="transmembrane region" description="Helical" evidence="7">
    <location>
        <begin position="848"/>
        <end position="867"/>
    </location>
</feature>
<gene>
    <name evidence="9" type="ORF">TcWFU_008373</name>
</gene>
<feature type="region of interest" description="Disordered" evidence="6">
    <location>
        <begin position="263"/>
        <end position="284"/>
    </location>
</feature>
<dbReference type="InterPro" id="IPR039775">
    <property type="entry name" value="PHTF1/2"/>
</dbReference>
<evidence type="ECO:0000256" key="1">
    <source>
        <dbReference type="ARBA" id="ARBA00004141"/>
    </source>
</evidence>
<sequence length="1189" mass="131791">MLPKSTNLANLVYYDASLWDKSIEQRILRELGTKSRKQCSFSKDRVDLDLLNGTAYKSKSKHDWSAEIWRGIKTTAFASIYWDYWCRHTSPRMAACIILHFILQLLQVVCFLFLDPRSTKVTAADVFMPLAVGLGLGILHAQITAYDPQRRTRTSSSRRVPGLALPDSVIAPESSLQPQPSVAVETTPAAVLTPSNVSNHAGATLQPRLSSETATSNPATKENTISLFSPCHVSNKANQLNDSPEILSHLLANCQGVEVARPKPEKSPDFLTEGSEGGDRVPENLIPISYRRRALSLKLGPRNHDKPFGSGEADSQAEVPLERKSSSGAGNDADVESDQEAYEGELQCCLRKRSASLSPDFCLSVSTTPASVSPLEQKIKHFKKAKMRGVTDPEVFAGYQLKQLSSGPGLVGQQLSPPSKGISKWKARLPRMHGATFREDEGEGDEESGAEEAELFGKHGDMLVLNEMNPNSNDDRVASPVKLRNGDRINVIPLASSNKASDSLPQEKQDGEPRLSEEEEEEDGRGEEEDPETNDTFTSHRRQRAKFLKLFLERASHHRHQQRGTQQTPRLLVGSTGLPEEVHDPPFVDDVIATSESALHHHPLSLAPVVVSKAPVANTTVVANCRRNSSAAQKRVAVQAVRTKLVSLRKKNPSMDSVSHPASETEYERMNSDVRSEYDSSSGSEDEQSALRERTPRLSASTQSSSPSDPATASASGHHHHRQHHLHQQKLQQLHVRTSGLDDTVGGGGSSGGGATNASACLADENPQSSPPQDPDLGGGSGDDDDVGPFALWYLHTLQGFSYSSYVPLETVCCYVWEGKKVKKLNFTLLDIGWRIIQAVERQTVSMFYPKLSCIVAFLLAVLPLFFHAWYQQSPSHACSHSAHSSVAEMGRAEVEASKNPLDTPGTLIVFLYQWIAGFVTHFFFASPDGLIGKTSWLQVTSLDNVVIGLGIWLRLNIYIIIFFLLSVAERSFQQRLLYAKHFFALTSSHRARRCRIPHLRLNKVAHVKCWLTLRSYLKKRGPQRSIECIITATFYLAFAFGLFFCARFLISNPSRRGGVFSSLAVWDILAYTAALSFFLLRFLTLGTKITKKFRNVSILITEQMNLNLCMNRKPHKKEELSITNQVLKLAESLLKEVDGPYRICGWAVNPLIYNVFKLVLLSCFSAFISEILGFKLKLYKLKLNPANW</sequence>
<comment type="caution">
    <text evidence="9">The sequence shown here is derived from an EMBL/GenBank/DDBJ whole genome shotgun (WGS) entry which is preliminary data.</text>
</comment>
<feature type="region of interest" description="Disordered" evidence="6">
    <location>
        <begin position="464"/>
        <end position="541"/>
    </location>
</feature>
<feature type="transmembrane region" description="Helical" evidence="7">
    <location>
        <begin position="1152"/>
        <end position="1175"/>
    </location>
</feature>
<reference evidence="9 10" key="1">
    <citation type="journal article" date="2022" name="Front. Cell. Infect. Microbiol.">
        <title>The Genomes of Two Strains of Taenia crassiceps the Animal Model for the Study of Human Cysticercosis.</title>
        <authorList>
            <person name="Bobes R.J."/>
            <person name="Estrada K."/>
            <person name="Rios-Valencia D.G."/>
            <person name="Calderon-Gallegos A."/>
            <person name="de la Torre P."/>
            <person name="Carrero J.C."/>
            <person name="Sanchez-Flores A."/>
            <person name="Laclette J.P."/>
        </authorList>
    </citation>
    <scope>NUCLEOTIDE SEQUENCE [LARGE SCALE GENOMIC DNA]</scope>
    <source>
        <strain evidence="9">WFUcys</strain>
    </source>
</reference>
<feature type="transmembrane region" description="Helical" evidence="7">
    <location>
        <begin position="1063"/>
        <end position="1085"/>
    </location>
</feature>
<name>A0ABR4QMI0_9CEST</name>
<protein>
    <submittedName>
        <fullName evidence="9">Homeodomain transcription factor 2</fullName>
    </submittedName>
</protein>
<feature type="compositionally biased region" description="Basic residues" evidence="6">
    <location>
        <begin position="717"/>
        <end position="728"/>
    </location>
</feature>